<dbReference type="EMBL" id="MG860488">
    <property type="protein sequence ID" value="AVX49165.1"/>
    <property type="molecule type" value="Genomic_DNA"/>
</dbReference>
<protein>
    <submittedName>
        <fullName evidence="1">Uncharacterized protein</fullName>
    </submittedName>
</protein>
<dbReference type="AlphaFoldDB" id="A0A2R4PDC5"/>
<proteinExistence type="predicted"/>
<geneLocation type="plasmid" evidence="1">
    <name>p92944-TEM</name>
</geneLocation>
<keyword evidence="1" id="KW-0614">Plasmid</keyword>
<sequence>MLILFIADKTISHKKTCCSNLKTVRTEKFIFSDEGVDKRSASDFQDNHPYG</sequence>
<reference evidence="1" key="1">
    <citation type="submission" date="2018-04" db="EMBL/GenBank/DDBJ databases">
        <title>Sequence of plasmid p92944-TEM from Escherichia coli clinical isolate 92944 harboring MCR-1 and NDM-9.</title>
        <authorList>
            <person name="Jiang Z."/>
            <person name="Zhao Y."/>
            <person name="Li M."/>
            <person name="Tong Y."/>
            <person name="Long J."/>
        </authorList>
    </citation>
    <scope>NUCLEOTIDE SEQUENCE</scope>
    <source>
        <strain evidence="1">92944</strain>
        <plasmid evidence="1">p92944-TEM</plasmid>
    </source>
</reference>
<name>A0A2R4PDC5_ECOLX</name>
<accession>A0A2R4PDC5</accession>
<evidence type="ECO:0000313" key="1">
    <source>
        <dbReference type="EMBL" id="AVX49165.1"/>
    </source>
</evidence>
<organism evidence="1">
    <name type="scientific">Escherichia coli</name>
    <dbReference type="NCBI Taxonomy" id="562"/>
    <lineage>
        <taxon>Bacteria</taxon>
        <taxon>Pseudomonadati</taxon>
        <taxon>Pseudomonadota</taxon>
        <taxon>Gammaproteobacteria</taxon>
        <taxon>Enterobacterales</taxon>
        <taxon>Enterobacteriaceae</taxon>
        <taxon>Escherichia</taxon>
    </lineage>
</organism>